<evidence type="ECO:0000313" key="1">
    <source>
        <dbReference type="EMBL" id="NVM93607.1"/>
    </source>
</evidence>
<dbReference type="Proteomes" id="UP000543556">
    <property type="component" value="Unassembled WGS sequence"/>
</dbReference>
<evidence type="ECO:0008006" key="3">
    <source>
        <dbReference type="Google" id="ProtNLM"/>
    </source>
</evidence>
<evidence type="ECO:0000313" key="2">
    <source>
        <dbReference type="Proteomes" id="UP000543556"/>
    </source>
</evidence>
<keyword evidence="2" id="KW-1185">Reference proteome</keyword>
<dbReference type="AlphaFoldDB" id="A0A7Y7LX83"/>
<reference evidence="1 2" key="1">
    <citation type="submission" date="2020-02" db="EMBL/GenBank/DDBJ databases">
        <title>Genome sequence of strain AETb3-4.</title>
        <authorList>
            <person name="Gao J."/>
            <person name="Zhang X."/>
        </authorList>
    </citation>
    <scope>NUCLEOTIDE SEQUENCE [LARGE SCALE GENOMIC DNA]</scope>
    <source>
        <strain evidence="1 2">AETb3-4</strain>
    </source>
</reference>
<name>A0A7Y7LX83_9MICC</name>
<dbReference type="EMBL" id="JAAMFM010000001">
    <property type="protein sequence ID" value="NVM93607.1"/>
    <property type="molecule type" value="Genomic_DNA"/>
</dbReference>
<protein>
    <recommendedName>
        <fullName evidence="3">Thioredoxin family protein</fullName>
    </recommendedName>
</protein>
<sequence length="109" mass="11071">MTMELRTIPGCPHSASAGELFARALALEGLNAAPLAVREIHSEDDAAELGFHGSPTFTIDGADLFPVDTEPAVTCRVYPTPAGLAGQPDLDTLRGAIRAAVGVSAGSAG</sequence>
<dbReference type="RefSeq" id="WP_176633322.1">
    <property type="nucleotide sequence ID" value="NZ_JAAMFM010000001.1"/>
</dbReference>
<comment type="caution">
    <text evidence="1">The sequence shown here is derived from an EMBL/GenBank/DDBJ whole genome shotgun (WGS) entry which is preliminary data.</text>
</comment>
<gene>
    <name evidence="1" type="ORF">G6034_01545</name>
</gene>
<accession>A0A7Y7LX83</accession>
<proteinExistence type="predicted"/>
<organism evidence="1 2">
    <name type="scientific">Arthrobacter wenxiniae</name>
    <dbReference type="NCBI Taxonomy" id="2713570"/>
    <lineage>
        <taxon>Bacteria</taxon>
        <taxon>Bacillati</taxon>
        <taxon>Actinomycetota</taxon>
        <taxon>Actinomycetes</taxon>
        <taxon>Micrococcales</taxon>
        <taxon>Micrococcaceae</taxon>
        <taxon>Arthrobacter</taxon>
    </lineage>
</organism>